<keyword evidence="3" id="KW-1185">Reference proteome</keyword>
<keyword evidence="1" id="KW-0472">Membrane</keyword>
<sequence length="184" mass="20816">MINFQHNATKELKGTFQEATQTATIVQHEPLLSRAWRDGNLRYDVAMNLIIIVLIVAAILHIHSHHIPLDENVIGFKAMIFLSICYPNSFMYSCMAWGGAFGSEDEMSLFEAYFMGRITHTSGFCLFLSLVSLISNLALYIALLGLLWFVPAMIAPCFPQLYRGEPAWWNFVVMQQPHSTVSIV</sequence>
<feature type="transmembrane region" description="Helical" evidence="1">
    <location>
        <begin position="43"/>
        <end position="62"/>
    </location>
</feature>
<evidence type="ECO:0000313" key="3">
    <source>
        <dbReference type="Proteomes" id="UP000029121"/>
    </source>
</evidence>
<reference evidence="3" key="1">
    <citation type="journal article" date="2013" name="Nat. Genet.">
        <title>The Capsella rubella genome and the genomic consequences of rapid mating system evolution.</title>
        <authorList>
            <person name="Slotte T."/>
            <person name="Hazzouri K.M."/>
            <person name="Agren J.A."/>
            <person name="Koenig D."/>
            <person name="Maumus F."/>
            <person name="Guo Y.L."/>
            <person name="Steige K."/>
            <person name="Platts A.E."/>
            <person name="Escobar J.S."/>
            <person name="Newman L.K."/>
            <person name="Wang W."/>
            <person name="Mandakova T."/>
            <person name="Vello E."/>
            <person name="Smith L.M."/>
            <person name="Henz S.R."/>
            <person name="Steffen J."/>
            <person name="Takuno S."/>
            <person name="Brandvain Y."/>
            <person name="Coop G."/>
            <person name="Andolfatto P."/>
            <person name="Hu T.T."/>
            <person name="Blanchette M."/>
            <person name="Clark R.M."/>
            <person name="Quesneville H."/>
            <person name="Nordborg M."/>
            <person name="Gaut B.S."/>
            <person name="Lysak M.A."/>
            <person name="Jenkins J."/>
            <person name="Grimwood J."/>
            <person name="Chapman J."/>
            <person name="Prochnik S."/>
            <person name="Shu S."/>
            <person name="Rokhsar D."/>
            <person name="Schmutz J."/>
            <person name="Weigel D."/>
            <person name="Wright S.I."/>
        </authorList>
    </citation>
    <scope>NUCLEOTIDE SEQUENCE [LARGE SCALE GENOMIC DNA]</scope>
    <source>
        <strain evidence="3">cv. Monte Gargano</strain>
    </source>
</reference>
<keyword evidence="1" id="KW-1133">Transmembrane helix</keyword>
<dbReference type="Proteomes" id="UP000029121">
    <property type="component" value="Unassembled WGS sequence"/>
</dbReference>
<evidence type="ECO:0000256" key="1">
    <source>
        <dbReference type="SAM" id="Phobius"/>
    </source>
</evidence>
<accession>R0GG21</accession>
<name>R0GG21_9BRAS</name>
<dbReference type="EMBL" id="KB870806">
    <property type="protein sequence ID" value="EOA34606.1"/>
    <property type="molecule type" value="Genomic_DNA"/>
</dbReference>
<organism evidence="2 3">
    <name type="scientific">Capsella rubella</name>
    <dbReference type="NCBI Taxonomy" id="81985"/>
    <lineage>
        <taxon>Eukaryota</taxon>
        <taxon>Viridiplantae</taxon>
        <taxon>Streptophyta</taxon>
        <taxon>Embryophyta</taxon>
        <taxon>Tracheophyta</taxon>
        <taxon>Spermatophyta</taxon>
        <taxon>Magnoliopsida</taxon>
        <taxon>eudicotyledons</taxon>
        <taxon>Gunneridae</taxon>
        <taxon>Pentapetalae</taxon>
        <taxon>rosids</taxon>
        <taxon>malvids</taxon>
        <taxon>Brassicales</taxon>
        <taxon>Brassicaceae</taxon>
        <taxon>Camelineae</taxon>
        <taxon>Capsella</taxon>
    </lineage>
</organism>
<evidence type="ECO:0000313" key="2">
    <source>
        <dbReference type="EMBL" id="EOA34606.1"/>
    </source>
</evidence>
<keyword evidence="1" id="KW-0812">Transmembrane</keyword>
<dbReference type="AlphaFoldDB" id="R0GG21"/>
<proteinExistence type="predicted"/>
<feature type="transmembrane region" description="Helical" evidence="1">
    <location>
        <begin position="74"/>
        <end position="100"/>
    </location>
</feature>
<gene>
    <name evidence="2" type="ORF">CARUB_v10022165mg</name>
</gene>
<protein>
    <submittedName>
        <fullName evidence="2">Uncharacterized protein</fullName>
    </submittedName>
</protein>